<accession>A0AAP3E3G7</accession>
<evidence type="ECO:0000313" key="1">
    <source>
        <dbReference type="EMBL" id="MCU4743678.1"/>
    </source>
</evidence>
<dbReference type="Proteomes" id="UP001321018">
    <property type="component" value="Unassembled WGS sequence"/>
</dbReference>
<organism evidence="1 2">
    <name type="scientific">Natronoglomus mannanivorans</name>
    <dbReference type="NCBI Taxonomy" id="2979990"/>
    <lineage>
        <taxon>Archaea</taxon>
        <taxon>Methanobacteriati</taxon>
        <taxon>Methanobacteriota</taxon>
        <taxon>Stenosarchaea group</taxon>
        <taxon>Halobacteria</taxon>
        <taxon>Halobacteriales</taxon>
        <taxon>Natrialbaceae</taxon>
        <taxon>Natronoglomus</taxon>
    </lineage>
</organism>
<dbReference type="AlphaFoldDB" id="A0AAP3E3G7"/>
<name>A0AAP3E3G7_9EURY</name>
<sequence>MAVDSGNRPVRTAQLHSQGWSGRFSVIAERSENTTDAETLEALTRVSENWETRRSGMQAKRWFAIETERTAAIRCVEYRDGESDGNACAGRSRTASGRHRLALYASRPSSASRCET</sequence>
<protein>
    <submittedName>
        <fullName evidence="1">Uncharacterized protein</fullName>
    </submittedName>
</protein>
<gene>
    <name evidence="1" type="ORF">OB960_20030</name>
</gene>
<dbReference type="RefSeq" id="WP_338005494.1">
    <property type="nucleotide sequence ID" value="NZ_JAOPKA010000017.1"/>
</dbReference>
<dbReference type="EMBL" id="JAOPKA010000017">
    <property type="protein sequence ID" value="MCU4743678.1"/>
    <property type="molecule type" value="Genomic_DNA"/>
</dbReference>
<comment type="caution">
    <text evidence="1">The sequence shown here is derived from an EMBL/GenBank/DDBJ whole genome shotgun (WGS) entry which is preliminary data.</text>
</comment>
<reference evidence="1" key="1">
    <citation type="submission" date="2022-09" db="EMBL/GenBank/DDBJ databases">
        <title>Enrichment on poylsaccharides allowed isolation of novel metabolic and taxonomic groups of Haloarchaea.</title>
        <authorList>
            <person name="Sorokin D.Y."/>
            <person name="Elcheninov A.G."/>
            <person name="Khizhniak T.V."/>
            <person name="Kolganova T.V."/>
            <person name="Kublanov I.V."/>
        </authorList>
    </citation>
    <scope>NUCLEOTIDE SEQUENCE</scope>
    <source>
        <strain evidence="1">AArc-xg1-1</strain>
    </source>
</reference>
<proteinExistence type="predicted"/>
<evidence type="ECO:0000313" key="2">
    <source>
        <dbReference type="Proteomes" id="UP001321018"/>
    </source>
</evidence>